<dbReference type="AlphaFoldDB" id="A0A934U1C8"/>
<comment type="caution">
    <text evidence="1">The sequence shown here is derived from an EMBL/GenBank/DDBJ whole genome shotgun (WGS) entry which is preliminary data.</text>
</comment>
<dbReference type="RefSeq" id="WP_199702931.1">
    <property type="nucleotide sequence ID" value="NZ_JAEMNV010000002.1"/>
</dbReference>
<dbReference type="EMBL" id="JAEMNV010000002">
    <property type="protein sequence ID" value="MBJ8338205.1"/>
    <property type="molecule type" value="Genomic_DNA"/>
</dbReference>
<organism evidence="1 2">
    <name type="scientific">Antrihabitans stalagmiti</name>
    <dbReference type="NCBI Taxonomy" id="2799499"/>
    <lineage>
        <taxon>Bacteria</taxon>
        <taxon>Bacillati</taxon>
        <taxon>Actinomycetota</taxon>
        <taxon>Actinomycetes</taxon>
        <taxon>Mycobacteriales</taxon>
        <taxon>Nocardiaceae</taxon>
        <taxon>Antrihabitans</taxon>
    </lineage>
</organism>
<accession>A0A934U1C8</accession>
<evidence type="ECO:0000313" key="2">
    <source>
        <dbReference type="Proteomes" id="UP000655868"/>
    </source>
</evidence>
<protein>
    <submittedName>
        <fullName evidence="1">Uncharacterized protein</fullName>
    </submittedName>
</protein>
<keyword evidence="2" id="KW-1185">Reference proteome</keyword>
<name>A0A934U1C8_9NOCA</name>
<reference evidence="1" key="1">
    <citation type="submission" date="2020-12" db="EMBL/GenBank/DDBJ databases">
        <title>Antrihabitans popcorni sp. nov. and Antrihabitans auranticaus sp. nov., isolated from a larva cave.</title>
        <authorList>
            <person name="Lee S.D."/>
            <person name="Kim I.S."/>
        </authorList>
    </citation>
    <scope>NUCLEOTIDE SEQUENCE</scope>
    <source>
        <strain evidence="1">YC3-6</strain>
    </source>
</reference>
<gene>
    <name evidence="1" type="ORF">JGU71_04845</name>
</gene>
<evidence type="ECO:0000313" key="1">
    <source>
        <dbReference type="EMBL" id="MBJ8338205.1"/>
    </source>
</evidence>
<dbReference type="Proteomes" id="UP000655868">
    <property type="component" value="Unassembled WGS sequence"/>
</dbReference>
<proteinExistence type="predicted"/>
<sequence>MGLLFWRKKRTTRKLEVGTEPAVPGREVSLALVSAKVAPGYRLGDCKAKVVVNGKKDVDNTYHSGEGLTSSEVSATLDIAEQAVLADADTAGPTADLPFTVRLPIWAPPTAIGDLRFLTYSSRPGVELSPLAYGGTARFDIDALPVHHTLRAAVDAMGWTFVRSQLWHRSGRKGPSVVQVLTFRPGNSVELAGAKVVHVQVVAIATSPNSARVEIGVHARKFPHGLFRIAKVDDVAIGDDSRTWANAVKVRLAEELATAKIPGGGLIDDNAIAGAITTLLG</sequence>